<sequence length="70" mass="7362">MGSDGQHHDAACHLAPGKNGALLLTQGGNAIDSRAAGLSQRLREHDKTSSRHRALSCRLLPISPARAHAC</sequence>
<organism evidence="1">
    <name type="scientific">Cupriavidus taiwanensis</name>
    <dbReference type="NCBI Taxonomy" id="164546"/>
    <lineage>
        <taxon>Bacteria</taxon>
        <taxon>Pseudomonadati</taxon>
        <taxon>Pseudomonadota</taxon>
        <taxon>Betaproteobacteria</taxon>
        <taxon>Burkholderiales</taxon>
        <taxon>Burkholderiaceae</taxon>
        <taxon>Cupriavidus</taxon>
    </lineage>
</organism>
<evidence type="ECO:0000313" key="1">
    <source>
        <dbReference type="EMBL" id="SOY73350.1"/>
    </source>
</evidence>
<evidence type="ECO:0000313" key="3">
    <source>
        <dbReference type="Proteomes" id="UP000257139"/>
    </source>
</evidence>
<protein>
    <submittedName>
        <fullName evidence="1">Uncharacterized protein</fullName>
    </submittedName>
</protein>
<dbReference type="AlphaFoldDB" id="A0A375CJP3"/>
<evidence type="ECO:0000313" key="2">
    <source>
        <dbReference type="EMBL" id="SPC25985.1"/>
    </source>
</evidence>
<dbReference type="Proteomes" id="UP000256780">
    <property type="component" value="Plasmid CBM2587_p"/>
</dbReference>
<dbReference type="EMBL" id="OFSQ01000040">
    <property type="protein sequence ID" value="SOY73350.1"/>
    <property type="molecule type" value="Genomic_DNA"/>
</dbReference>
<gene>
    <name evidence="1" type="ORF">CBM2587_P20007</name>
    <name evidence="2" type="ORF">CBM2594_U30007</name>
</gene>
<dbReference type="EMBL" id="OGUU01000050">
    <property type="protein sequence ID" value="SPC25985.1"/>
    <property type="molecule type" value="Genomic_DNA"/>
</dbReference>
<name>A0A375CJP3_9BURK</name>
<accession>A0A375CJP3</accession>
<reference evidence="1 3" key="1">
    <citation type="submission" date="2018-01" db="EMBL/GenBank/DDBJ databases">
        <authorList>
            <person name="Clerissi C."/>
        </authorList>
    </citation>
    <scope>NUCLEOTIDE SEQUENCE</scope>
    <source>
        <strain evidence="1">Cupriavidus sp. LMG 19464</strain>
        <strain evidence="2">Cupriavidus taiwanensis STM 6021</strain>
    </source>
</reference>
<comment type="caution">
    <text evidence="1">The sequence shown here is derived from an EMBL/GenBank/DDBJ whole genome shotgun (WGS) entry which is preliminary data.</text>
</comment>
<dbReference type="Proteomes" id="UP000257139">
    <property type="component" value="Unassembled WGS sequence"/>
</dbReference>
<proteinExistence type="predicted"/>